<evidence type="ECO:0000256" key="2">
    <source>
        <dbReference type="SAM" id="SignalP"/>
    </source>
</evidence>
<dbReference type="EMBL" id="VRYZ01000001">
    <property type="protein sequence ID" value="TXS94545.1"/>
    <property type="molecule type" value="Genomic_DNA"/>
</dbReference>
<dbReference type="InterPro" id="IPR036866">
    <property type="entry name" value="RibonucZ/Hydroxyglut_hydro"/>
</dbReference>
<comment type="caution">
    <text evidence="4">The sequence shown here is derived from an EMBL/GenBank/DDBJ whole genome shotgun (WGS) entry which is preliminary data.</text>
</comment>
<organism evidence="4 5">
    <name type="scientific">Parahaliea aestuarii</name>
    <dbReference type="NCBI Taxonomy" id="1852021"/>
    <lineage>
        <taxon>Bacteria</taxon>
        <taxon>Pseudomonadati</taxon>
        <taxon>Pseudomonadota</taxon>
        <taxon>Gammaproteobacteria</taxon>
        <taxon>Cellvibrionales</taxon>
        <taxon>Halieaceae</taxon>
        <taxon>Parahaliea</taxon>
    </lineage>
</organism>
<evidence type="ECO:0000256" key="1">
    <source>
        <dbReference type="ARBA" id="ARBA00005250"/>
    </source>
</evidence>
<dbReference type="GO" id="GO:0017001">
    <property type="term" value="P:antibiotic catabolic process"/>
    <property type="evidence" value="ECO:0007669"/>
    <property type="project" value="UniProtKB-ARBA"/>
</dbReference>
<dbReference type="CDD" id="cd16282">
    <property type="entry name" value="metallo-hydrolase-like_MBL-fold"/>
    <property type="match status" value="1"/>
</dbReference>
<dbReference type="Gene3D" id="3.60.15.10">
    <property type="entry name" value="Ribonuclease Z/Hydroxyacylglutathione hydrolase-like"/>
    <property type="match status" value="1"/>
</dbReference>
<dbReference type="Pfam" id="PF00753">
    <property type="entry name" value="Lactamase_B"/>
    <property type="match status" value="1"/>
</dbReference>
<accession>A0A5C9A0Z4</accession>
<evidence type="ECO:0000313" key="4">
    <source>
        <dbReference type="EMBL" id="TXS94545.1"/>
    </source>
</evidence>
<sequence length="298" mass="32320">MRSLTLLLLCTTTLVASLPLGAQEEELKVSVSTLPAPLHLLQGRGGNVIASVGDDGVLIIDDDYTNYAPAYAGVLDGLAGAGEGTPRFVLNTHWHFDHTGGNAYWGERGAVIVAHDNVYQRMSTRQEMKAMDRVVEPSPRPALPVVTYADAVALRFNGGTIEAQHYPRGHTDGDSVVYFVEQNVVHMGDHFFKDNFPFVDLGSGGSVQGYLANVKAVLERIDGNTVIVPGHGSLAKKADLQRYADMLESTIDIVSERLEEGADVEEIVTQGLGQKWESWGGGFIDEARWIKTIEASLN</sequence>
<feature type="chain" id="PRO_5022683320" evidence="2">
    <location>
        <begin position="23"/>
        <end position="298"/>
    </location>
</feature>
<keyword evidence="5" id="KW-1185">Reference proteome</keyword>
<reference evidence="4 5" key="1">
    <citation type="submission" date="2019-08" db="EMBL/GenBank/DDBJ databases">
        <title>Parahaliea maris sp. nov., isolated from the surface seawater.</title>
        <authorList>
            <person name="Liu Y."/>
        </authorList>
    </citation>
    <scope>NUCLEOTIDE SEQUENCE [LARGE SCALE GENOMIC DNA]</scope>
    <source>
        <strain evidence="4 5">S2-26</strain>
    </source>
</reference>
<dbReference type="GO" id="GO:0016787">
    <property type="term" value="F:hydrolase activity"/>
    <property type="evidence" value="ECO:0007669"/>
    <property type="project" value="UniProtKB-KW"/>
</dbReference>
<protein>
    <submittedName>
        <fullName evidence="4">MBL fold metallo-hydrolase</fullName>
    </submittedName>
</protein>
<comment type="similarity">
    <text evidence="1">Belongs to the metallo-beta-lactamase superfamily. Class-B beta-lactamase family.</text>
</comment>
<keyword evidence="4" id="KW-0378">Hydrolase</keyword>
<dbReference type="PANTHER" id="PTHR42951:SF4">
    <property type="entry name" value="ACYL-COENZYME A THIOESTERASE MBLAC2"/>
    <property type="match status" value="1"/>
</dbReference>
<dbReference type="InterPro" id="IPR001279">
    <property type="entry name" value="Metallo-B-lactamas"/>
</dbReference>
<dbReference type="AlphaFoldDB" id="A0A5C9A0Z4"/>
<evidence type="ECO:0000313" key="5">
    <source>
        <dbReference type="Proteomes" id="UP000321933"/>
    </source>
</evidence>
<evidence type="ECO:0000259" key="3">
    <source>
        <dbReference type="SMART" id="SM00849"/>
    </source>
</evidence>
<gene>
    <name evidence="4" type="ORF">FVW59_01075</name>
</gene>
<dbReference type="PANTHER" id="PTHR42951">
    <property type="entry name" value="METALLO-BETA-LACTAMASE DOMAIN-CONTAINING"/>
    <property type="match status" value="1"/>
</dbReference>
<dbReference type="Proteomes" id="UP000321933">
    <property type="component" value="Unassembled WGS sequence"/>
</dbReference>
<dbReference type="SUPFAM" id="SSF56281">
    <property type="entry name" value="Metallo-hydrolase/oxidoreductase"/>
    <property type="match status" value="1"/>
</dbReference>
<feature type="domain" description="Metallo-beta-lactamase" evidence="3">
    <location>
        <begin position="45"/>
        <end position="231"/>
    </location>
</feature>
<name>A0A5C9A0Z4_9GAMM</name>
<feature type="signal peptide" evidence="2">
    <location>
        <begin position="1"/>
        <end position="22"/>
    </location>
</feature>
<proteinExistence type="inferred from homology"/>
<dbReference type="RefSeq" id="WP_148062398.1">
    <property type="nucleotide sequence ID" value="NZ_VRYZ01000001.1"/>
</dbReference>
<dbReference type="InterPro" id="IPR050855">
    <property type="entry name" value="NDM-1-like"/>
</dbReference>
<dbReference type="SMART" id="SM00849">
    <property type="entry name" value="Lactamase_B"/>
    <property type="match status" value="1"/>
</dbReference>
<keyword evidence="2" id="KW-0732">Signal</keyword>
<dbReference type="OrthoDB" id="9769598at2"/>